<gene>
    <name evidence="5 7" type="primary">rplD</name>
    <name evidence="7" type="ORF">FW778_01735</name>
</gene>
<comment type="function">
    <text evidence="5">One of the primary rRNA binding proteins, this protein initially binds near the 5'-end of the 23S rRNA. It is important during the early stages of 50S assembly. It makes multiple contacts with different domains of the 23S rRNA in the assembled 50S subunit and ribosome.</text>
</comment>
<comment type="function">
    <text evidence="5">Forms part of the polypeptide exit tunnel.</text>
</comment>
<dbReference type="PANTHER" id="PTHR10746:SF6">
    <property type="entry name" value="LARGE RIBOSOMAL SUBUNIT PROTEIN UL4M"/>
    <property type="match status" value="1"/>
</dbReference>
<keyword evidence="5" id="KW-0699">rRNA-binding</keyword>
<accession>A0A5J5IJU1</accession>
<evidence type="ECO:0000313" key="8">
    <source>
        <dbReference type="Proteomes" id="UP000326903"/>
    </source>
</evidence>
<sequence length="219" mass="24292">MKLDIINIEGKKTGRNIELPDEIFGADPNSHVIWLAVKQHLAARRQGTHKVKTRAEVEGSSKKLHKQKGTGGSRKGNLRNPLYKGGGTVFGPKPHGYDIKLNRKVKDLAKIGALSSKAKENKIFIVEDITMEAPATKKFAQIFNTIVPESRKALFIMPEHNDNVYKSFRNAPSICGTLLSDVNTYDIMNSDTVVFTESAAKIFVEENEDQNKEAAEATK</sequence>
<protein>
    <recommendedName>
        <fullName evidence="4 5">Large ribosomal subunit protein uL4</fullName>
    </recommendedName>
</protein>
<organism evidence="7 8">
    <name type="scientific">Ginsengibacter hankyongi</name>
    <dbReference type="NCBI Taxonomy" id="2607284"/>
    <lineage>
        <taxon>Bacteria</taxon>
        <taxon>Pseudomonadati</taxon>
        <taxon>Bacteroidota</taxon>
        <taxon>Chitinophagia</taxon>
        <taxon>Chitinophagales</taxon>
        <taxon>Chitinophagaceae</taxon>
        <taxon>Ginsengibacter</taxon>
    </lineage>
</organism>
<dbReference type="SUPFAM" id="SSF52166">
    <property type="entry name" value="Ribosomal protein L4"/>
    <property type="match status" value="1"/>
</dbReference>
<evidence type="ECO:0000256" key="1">
    <source>
        <dbReference type="ARBA" id="ARBA00010528"/>
    </source>
</evidence>
<name>A0A5J5IJU1_9BACT</name>
<dbReference type="Pfam" id="PF00573">
    <property type="entry name" value="Ribosomal_L4"/>
    <property type="match status" value="1"/>
</dbReference>
<dbReference type="GO" id="GO:0006412">
    <property type="term" value="P:translation"/>
    <property type="evidence" value="ECO:0007669"/>
    <property type="project" value="UniProtKB-UniRule"/>
</dbReference>
<dbReference type="InterPro" id="IPR023574">
    <property type="entry name" value="Ribosomal_uL4_dom_sf"/>
</dbReference>
<evidence type="ECO:0000256" key="4">
    <source>
        <dbReference type="ARBA" id="ARBA00035244"/>
    </source>
</evidence>
<dbReference type="GO" id="GO:0005840">
    <property type="term" value="C:ribosome"/>
    <property type="evidence" value="ECO:0007669"/>
    <property type="project" value="UniProtKB-KW"/>
</dbReference>
<dbReference type="Gene3D" id="3.40.1370.10">
    <property type="match status" value="1"/>
</dbReference>
<comment type="subunit">
    <text evidence="5">Part of the 50S ribosomal subunit.</text>
</comment>
<evidence type="ECO:0000256" key="5">
    <source>
        <dbReference type="HAMAP-Rule" id="MF_01328"/>
    </source>
</evidence>
<dbReference type="AlphaFoldDB" id="A0A5J5IJU1"/>
<dbReference type="EMBL" id="VYQF01000001">
    <property type="protein sequence ID" value="KAA9040788.1"/>
    <property type="molecule type" value="Genomic_DNA"/>
</dbReference>
<evidence type="ECO:0000313" key="7">
    <source>
        <dbReference type="EMBL" id="KAA9040788.1"/>
    </source>
</evidence>
<dbReference type="Proteomes" id="UP000326903">
    <property type="component" value="Unassembled WGS sequence"/>
</dbReference>
<comment type="caution">
    <text evidence="7">The sequence shown here is derived from an EMBL/GenBank/DDBJ whole genome shotgun (WGS) entry which is preliminary data.</text>
</comment>
<dbReference type="RefSeq" id="WP_150412874.1">
    <property type="nucleotide sequence ID" value="NZ_VYQF01000001.1"/>
</dbReference>
<keyword evidence="2 5" id="KW-0689">Ribosomal protein</keyword>
<dbReference type="PANTHER" id="PTHR10746">
    <property type="entry name" value="50S RIBOSOMAL PROTEIN L4"/>
    <property type="match status" value="1"/>
</dbReference>
<dbReference type="GO" id="GO:0019843">
    <property type="term" value="F:rRNA binding"/>
    <property type="evidence" value="ECO:0007669"/>
    <property type="project" value="UniProtKB-UniRule"/>
</dbReference>
<comment type="similarity">
    <text evidence="1 5">Belongs to the universal ribosomal protein uL4 family.</text>
</comment>
<dbReference type="GO" id="GO:1990904">
    <property type="term" value="C:ribonucleoprotein complex"/>
    <property type="evidence" value="ECO:0007669"/>
    <property type="project" value="UniProtKB-KW"/>
</dbReference>
<dbReference type="InterPro" id="IPR002136">
    <property type="entry name" value="Ribosomal_uL4"/>
</dbReference>
<proteinExistence type="inferred from homology"/>
<dbReference type="HAMAP" id="MF_01328_B">
    <property type="entry name" value="Ribosomal_uL4_B"/>
    <property type="match status" value="1"/>
</dbReference>
<dbReference type="NCBIfam" id="TIGR03953">
    <property type="entry name" value="rplD_bact"/>
    <property type="match status" value="1"/>
</dbReference>
<evidence type="ECO:0000256" key="3">
    <source>
        <dbReference type="ARBA" id="ARBA00023274"/>
    </source>
</evidence>
<keyword evidence="5" id="KW-0694">RNA-binding</keyword>
<dbReference type="GO" id="GO:0003735">
    <property type="term" value="F:structural constituent of ribosome"/>
    <property type="evidence" value="ECO:0007669"/>
    <property type="project" value="InterPro"/>
</dbReference>
<reference evidence="7 8" key="1">
    <citation type="submission" date="2019-09" db="EMBL/GenBank/DDBJ databases">
        <title>Draft genome sequence of Ginsengibacter sp. BR5-29.</title>
        <authorList>
            <person name="Im W.-T."/>
        </authorList>
    </citation>
    <scope>NUCLEOTIDE SEQUENCE [LARGE SCALE GENOMIC DNA]</scope>
    <source>
        <strain evidence="7 8">BR5-29</strain>
    </source>
</reference>
<evidence type="ECO:0000256" key="2">
    <source>
        <dbReference type="ARBA" id="ARBA00022980"/>
    </source>
</evidence>
<feature type="region of interest" description="Disordered" evidence="6">
    <location>
        <begin position="45"/>
        <end position="85"/>
    </location>
</feature>
<evidence type="ECO:0000256" key="6">
    <source>
        <dbReference type="SAM" id="MobiDB-lite"/>
    </source>
</evidence>
<keyword evidence="8" id="KW-1185">Reference proteome</keyword>
<dbReference type="InterPro" id="IPR013005">
    <property type="entry name" value="Ribosomal_uL4-like"/>
</dbReference>
<keyword evidence="3 5" id="KW-0687">Ribonucleoprotein</keyword>